<reference evidence="8" key="1">
    <citation type="journal article" date="2020" name="Stud. Mycol.">
        <title>101 Dothideomycetes genomes: a test case for predicting lifestyles and emergence of pathogens.</title>
        <authorList>
            <person name="Haridas S."/>
            <person name="Albert R."/>
            <person name="Binder M."/>
            <person name="Bloem J."/>
            <person name="Labutti K."/>
            <person name="Salamov A."/>
            <person name="Andreopoulos B."/>
            <person name="Baker S."/>
            <person name="Barry K."/>
            <person name="Bills G."/>
            <person name="Bluhm B."/>
            <person name="Cannon C."/>
            <person name="Castanera R."/>
            <person name="Culley D."/>
            <person name="Daum C."/>
            <person name="Ezra D."/>
            <person name="Gonzalez J."/>
            <person name="Henrissat B."/>
            <person name="Kuo A."/>
            <person name="Liang C."/>
            <person name="Lipzen A."/>
            <person name="Lutzoni F."/>
            <person name="Magnuson J."/>
            <person name="Mondo S."/>
            <person name="Nolan M."/>
            <person name="Ohm R."/>
            <person name="Pangilinan J."/>
            <person name="Park H.-J."/>
            <person name="Ramirez L."/>
            <person name="Alfaro M."/>
            <person name="Sun H."/>
            <person name="Tritt A."/>
            <person name="Yoshinaga Y."/>
            <person name="Zwiers L.-H."/>
            <person name="Turgeon B."/>
            <person name="Goodwin S."/>
            <person name="Spatafora J."/>
            <person name="Crous P."/>
            <person name="Grigoriev I."/>
        </authorList>
    </citation>
    <scope>NUCLEOTIDE SEQUENCE</scope>
    <source>
        <strain evidence="8">CBS 113818</strain>
    </source>
</reference>
<evidence type="ECO:0000256" key="5">
    <source>
        <dbReference type="SAM" id="Phobius"/>
    </source>
</evidence>
<feature type="domain" description="WSC" evidence="7">
    <location>
        <begin position="44"/>
        <end position="133"/>
    </location>
</feature>
<keyword evidence="2 5" id="KW-0812">Transmembrane</keyword>
<keyword evidence="6" id="KW-0732">Signal</keyword>
<keyword evidence="9" id="KW-1185">Reference proteome</keyword>
<evidence type="ECO:0000256" key="1">
    <source>
        <dbReference type="ARBA" id="ARBA00004167"/>
    </source>
</evidence>
<dbReference type="PANTHER" id="PTHR15549:SF26">
    <property type="entry name" value="AXIAL BUDDING PATTERN PROTEIN 2-RELATED"/>
    <property type="match status" value="1"/>
</dbReference>
<keyword evidence="3 5" id="KW-1133">Transmembrane helix</keyword>
<evidence type="ECO:0000256" key="2">
    <source>
        <dbReference type="ARBA" id="ARBA00022692"/>
    </source>
</evidence>
<dbReference type="Proteomes" id="UP000799424">
    <property type="component" value="Unassembled WGS sequence"/>
</dbReference>
<feature type="transmembrane region" description="Helical" evidence="5">
    <location>
        <begin position="186"/>
        <end position="209"/>
    </location>
</feature>
<gene>
    <name evidence="8" type="ORF">CC86DRAFT_393540</name>
</gene>
<accession>A0A6A7A3L3</accession>
<dbReference type="SMART" id="SM00321">
    <property type="entry name" value="WSC"/>
    <property type="match status" value="1"/>
</dbReference>
<evidence type="ECO:0000256" key="4">
    <source>
        <dbReference type="ARBA" id="ARBA00023136"/>
    </source>
</evidence>
<name>A0A6A7A3L3_9PLEO</name>
<protein>
    <recommendedName>
        <fullName evidence="7">WSC domain-containing protein</fullName>
    </recommendedName>
</protein>
<evidence type="ECO:0000313" key="9">
    <source>
        <dbReference type="Proteomes" id="UP000799424"/>
    </source>
</evidence>
<dbReference type="OrthoDB" id="2019572at2759"/>
<dbReference type="GO" id="GO:0071944">
    <property type="term" value="C:cell periphery"/>
    <property type="evidence" value="ECO:0007669"/>
    <property type="project" value="UniProtKB-ARBA"/>
</dbReference>
<organism evidence="8 9">
    <name type="scientific">Ophiobolus disseminans</name>
    <dbReference type="NCBI Taxonomy" id="1469910"/>
    <lineage>
        <taxon>Eukaryota</taxon>
        <taxon>Fungi</taxon>
        <taxon>Dikarya</taxon>
        <taxon>Ascomycota</taxon>
        <taxon>Pezizomycotina</taxon>
        <taxon>Dothideomycetes</taxon>
        <taxon>Pleosporomycetidae</taxon>
        <taxon>Pleosporales</taxon>
        <taxon>Pleosporineae</taxon>
        <taxon>Phaeosphaeriaceae</taxon>
        <taxon>Ophiobolus</taxon>
    </lineage>
</organism>
<dbReference type="Pfam" id="PF01822">
    <property type="entry name" value="WSC"/>
    <property type="match status" value="1"/>
</dbReference>
<feature type="signal peptide" evidence="6">
    <location>
        <begin position="1"/>
        <end position="21"/>
    </location>
</feature>
<dbReference type="InterPro" id="IPR051694">
    <property type="entry name" value="Immunoregulatory_rcpt-like"/>
</dbReference>
<dbReference type="InterPro" id="IPR002889">
    <property type="entry name" value="WSC_carb-bd"/>
</dbReference>
<dbReference type="EMBL" id="MU006224">
    <property type="protein sequence ID" value="KAF2827404.1"/>
    <property type="molecule type" value="Genomic_DNA"/>
</dbReference>
<dbReference type="PANTHER" id="PTHR15549">
    <property type="entry name" value="PAIRED IMMUNOGLOBULIN-LIKE TYPE 2 RECEPTOR"/>
    <property type="match status" value="1"/>
</dbReference>
<feature type="chain" id="PRO_5025678293" description="WSC domain-containing protein" evidence="6">
    <location>
        <begin position="22"/>
        <end position="280"/>
    </location>
</feature>
<dbReference type="GO" id="GO:0016020">
    <property type="term" value="C:membrane"/>
    <property type="evidence" value="ECO:0007669"/>
    <property type="project" value="UniProtKB-SubCell"/>
</dbReference>
<evidence type="ECO:0000259" key="7">
    <source>
        <dbReference type="PROSITE" id="PS51212"/>
    </source>
</evidence>
<evidence type="ECO:0000256" key="3">
    <source>
        <dbReference type="ARBA" id="ARBA00022989"/>
    </source>
</evidence>
<dbReference type="AlphaFoldDB" id="A0A6A7A3L3"/>
<proteinExistence type="predicted"/>
<dbReference type="PROSITE" id="PS51212">
    <property type="entry name" value="WSC"/>
    <property type="match status" value="1"/>
</dbReference>
<keyword evidence="4 5" id="KW-0472">Membrane</keyword>
<evidence type="ECO:0000256" key="6">
    <source>
        <dbReference type="SAM" id="SignalP"/>
    </source>
</evidence>
<comment type="subcellular location">
    <subcellularLocation>
        <location evidence="1">Membrane</location>
        <topology evidence="1">Single-pass membrane protein</topology>
    </subcellularLocation>
</comment>
<evidence type="ECO:0000313" key="8">
    <source>
        <dbReference type="EMBL" id="KAF2827404.1"/>
    </source>
</evidence>
<sequence length="280" mass="29895">MVLIKLATALAAASMLLAAAAQDSPSATVKNPIQTPTVTLRASQLTEIGCFATGTPLENHGPWDFQSPGNCQLICLQEGKDVMALSDGVNCWCGDKIPAKSWQVGNNTCDTSCSGTDQNKCGGRNKLWVILTGNTRNKPEYYEPQSSSASSAKPTTAAPTSAAAVVTVSATPTTAAKKEDSKPNTVGIAVGVVVGIVGLFSIIGGVWFFMRRRRQKQAEEDYRRNAANVDQFVSGGKLHTSNSSMNDSRIDPSFMDRRQSNGSIADNEDYSRRILKVTNV</sequence>